<keyword evidence="1" id="KW-0880">Kelch repeat</keyword>
<dbReference type="InterPro" id="IPR006652">
    <property type="entry name" value="Kelch_1"/>
</dbReference>
<sequence length="132" mass="15560">MEVEVDIKKVNINDLPEEVLEYILSQLSPYRDLKCAMQVCYKWHRLITGVMKQLQQNFHQSIWESRVSWTSILPEIGANITERYSHCACYFNKSVYVFGGCTSTNTTFNDLWRFDLTTREWIRPLAMGELVK</sequence>
<dbReference type="CDD" id="cd22110">
    <property type="entry name" value="F-box_FBXO42"/>
    <property type="match status" value="1"/>
</dbReference>
<dbReference type="PANTHER" id="PTHR46432:SF1">
    <property type="entry name" value="F-BOX ONLY PROTEIN 42"/>
    <property type="match status" value="1"/>
</dbReference>
<dbReference type="EMBL" id="JARBDR010000141">
    <property type="protein sequence ID" value="KAJ8319812.1"/>
    <property type="molecule type" value="Genomic_DNA"/>
</dbReference>
<reference evidence="3 4" key="1">
    <citation type="submission" date="2022-12" db="EMBL/GenBank/DDBJ databases">
        <title>Chromosome-level genome of Tegillarca granosa.</title>
        <authorList>
            <person name="Kim J."/>
        </authorList>
    </citation>
    <scope>NUCLEOTIDE SEQUENCE [LARGE SCALE GENOMIC DNA]</scope>
    <source>
        <strain evidence="3">Teg-2019</strain>
        <tissue evidence="3">Adductor muscle</tissue>
    </source>
</reference>
<dbReference type="Gene3D" id="1.20.1280.50">
    <property type="match status" value="1"/>
</dbReference>
<dbReference type="InterPro" id="IPR052821">
    <property type="entry name" value="F-box_only_SRC"/>
</dbReference>
<dbReference type="Pfam" id="PF01344">
    <property type="entry name" value="Kelch_1"/>
    <property type="match status" value="1"/>
</dbReference>
<dbReference type="InterPro" id="IPR001810">
    <property type="entry name" value="F-box_dom"/>
</dbReference>
<dbReference type="PROSITE" id="PS50181">
    <property type="entry name" value="FBOX"/>
    <property type="match status" value="1"/>
</dbReference>
<gene>
    <name evidence="3" type="ORF">KUTeg_001399</name>
</gene>
<dbReference type="Proteomes" id="UP001217089">
    <property type="component" value="Unassembled WGS sequence"/>
</dbReference>
<dbReference type="PANTHER" id="PTHR46432">
    <property type="entry name" value="F-BOX ONLY PROTEIN 42"/>
    <property type="match status" value="1"/>
</dbReference>
<dbReference type="Gene3D" id="2.120.10.80">
    <property type="entry name" value="Kelch-type beta propeller"/>
    <property type="match status" value="1"/>
</dbReference>
<feature type="domain" description="F-box" evidence="2">
    <location>
        <begin position="9"/>
        <end position="66"/>
    </location>
</feature>
<protein>
    <recommendedName>
        <fullName evidence="2">F-box domain-containing protein</fullName>
    </recommendedName>
</protein>
<name>A0ABQ9FV14_TEGGR</name>
<accession>A0ABQ9FV14</accession>
<evidence type="ECO:0000313" key="3">
    <source>
        <dbReference type="EMBL" id="KAJ8319812.1"/>
    </source>
</evidence>
<dbReference type="SUPFAM" id="SSF117281">
    <property type="entry name" value="Kelch motif"/>
    <property type="match status" value="1"/>
</dbReference>
<proteinExistence type="predicted"/>
<dbReference type="SUPFAM" id="SSF81383">
    <property type="entry name" value="F-box domain"/>
    <property type="match status" value="1"/>
</dbReference>
<organism evidence="3 4">
    <name type="scientific">Tegillarca granosa</name>
    <name type="common">Malaysian cockle</name>
    <name type="synonym">Anadara granosa</name>
    <dbReference type="NCBI Taxonomy" id="220873"/>
    <lineage>
        <taxon>Eukaryota</taxon>
        <taxon>Metazoa</taxon>
        <taxon>Spiralia</taxon>
        <taxon>Lophotrochozoa</taxon>
        <taxon>Mollusca</taxon>
        <taxon>Bivalvia</taxon>
        <taxon>Autobranchia</taxon>
        <taxon>Pteriomorphia</taxon>
        <taxon>Arcoida</taxon>
        <taxon>Arcoidea</taxon>
        <taxon>Arcidae</taxon>
        <taxon>Tegillarca</taxon>
    </lineage>
</organism>
<evidence type="ECO:0000313" key="4">
    <source>
        <dbReference type="Proteomes" id="UP001217089"/>
    </source>
</evidence>
<dbReference type="Pfam" id="PF12937">
    <property type="entry name" value="F-box-like"/>
    <property type="match status" value="1"/>
</dbReference>
<evidence type="ECO:0000256" key="1">
    <source>
        <dbReference type="ARBA" id="ARBA00022441"/>
    </source>
</evidence>
<keyword evidence="4" id="KW-1185">Reference proteome</keyword>
<dbReference type="InterPro" id="IPR036047">
    <property type="entry name" value="F-box-like_dom_sf"/>
</dbReference>
<evidence type="ECO:0000259" key="2">
    <source>
        <dbReference type="PROSITE" id="PS50181"/>
    </source>
</evidence>
<comment type="caution">
    <text evidence="3">The sequence shown here is derived from an EMBL/GenBank/DDBJ whole genome shotgun (WGS) entry which is preliminary data.</text>
</comment>
<dbReference type="InterPro" id="IPR015915">
    <property type="entry name" value="Kelch-typ_b-propeller"/>
</dbReference>